<dbReference type="RefSeq" id="WP_081920816.1">
    <property type="nucleotide sequence ID" value="NZ_CP026114.1"/>
</dbReference>
<evidence type="ECO:0008006" key="3">
    <source>
        <dbReference type="Google" id="ProtNLM"/>
    </source>
</evidence>
<accession>A0A2I8F5Y2</accession>
<proteinExistence type="predicted"/>
<evidence type="ECO:0000313" key="1">
    <source>
        <dbReference type="EMBL" id="AUT66474.1"/>
    </source>
</evidence>
<dbReference type="KEGG" id="pter:C2L65_43140"/>
<protein>
    <recommendedName>
        <fullName evidence="3">Lipoprotein</fullName>
    </recommendedName>
</protein>
<reference evidence="1 2" key="1">
    <citation type="submission" date="2018-01" db="EMBL/GenBank/DDBJ databases">
        <title>Species boundaries and ecological features among Paraburkholderia terrae DSMZ17804T, P. hospita DSMZ17164T and P. caribensis DSMZ13236T.</title>
        <authorList>
            <person name="Pratama A.A."/>
        </authorList>
    </citation>
    <scope>NUCLEOTIDE SEQUENCE [LARGE SCALE GENOMIC DNA]</scope>
    <source>
        <strain evidence="1 2">DSM 17804</strain>
    </source>
</reference>
<dbReference type="AlphaFoldDB" id="A0A2I8F5Y2"/>
<dbReference type="EMBL" id="CP026114">
    <property type="protein sequence ID" value="AUT66474.1"/>
    <property type="molecule type" value="Genomic_DNA"/>
</dbReference>
<dbReference type="PROSITE" id="PS51257">
    <property type="entry name" value="PROKAR_LIPOPROTEIN"/>
    <property type="match status" value="1"/>
</dbReference>
<sequence length="184" mass="19204">MKPPDAASWARSAVAMVALSTALSGCYYYAPYDYVPYGDVPTAASQPYPFTMPDEATSGTVSAATASTATYVATAAPVFVEPAYYPGPYPYYGWPWWRPSVSLSFGYWGGCCYHGGHHGYWGHGHGGWGGHGYWGHGQGGGWAGHGGWTGHGYRWRGGGGGGWGGGGGSGGHYWGGGARHGSVH</sequence>
<evidence type="ECO:0000313" key="2">
    <source>
        <dbReference type="Proteomes" id="UP000243502"/>
    </source>
</evidence>
<gene>
    <name evidence="1" type="ORF">C2L65_43140</name>
</gene>
<name>A0A2I8F5Y2_9BURK</name>
<organism evidence="1 2">
    <name type="scientific">Paraburkholderia terrae</name>
    <dbReference type="NCBI Taxonomy" id="311230"/>
    <lineage>
        <taxon>Bacteria</taxon>
        <taxon>Pseudomonadati</taxon>
        <taxon>Pseudomonadota</taxon>
        <taxon>Betaproteobacteria</taxon>
        <taxon>Burkholderiales</taxon>
        <taxon>Burkholderiaceae</taxon>
        <taxon>Paraburkholderia</taxon>
    </lineage>
</organism>
<dbReference type="Proteomes" id="UP000243502">
    <property type="component" value="Chromosome 4"/>
</dbReference>